<dbReference type="AlphaFoldDB" id="A0A414AUW1"/>
<sequence>MKQSIHDAFDTVSCDEVLKGRTCEYVIKHMHRSRKPAPRRMKWAVSLACLLLFATSGLGGYSLYYTEAAVISIDVNPSIELDINRWGKVVDQTTYGEESETVLQSLSLKHLEYEEALALLLASDAMQQYLKKDALVSITLETKDGDPQMFSSLQECVNTALMQCHGVKAEYASVDSHMCEEAHEHGMSLGKYYAIQELLTADPQATLDEFKDKSMKEIKVHTEHCEHRQQRIRGELQGQSQAESQAESSQADFQGESQADFQDKFPDNSSQPAKRSHSQTDSQETGCHGSRHHSRRN</sequence>
<dbReference type="RefSeq" id="WP_117625830.1">
    <property type="nucleotide sequence ID" value="NZ_QSQX01000003.1"/>
</dbReference>
<evidence type="ECO:0000256" key="2">
    <source>
        <dbReference type="SAM" id="Phobius"/>
    </source>
</evidence>
<dbReference type="EMBL" id="QSHZ01000014">
    <property type="protein sequence ID" value="RHC55432.1"/>
    <property type="molecule type" value="Genomic_DNA"/>
</dbReference>
<feature type="transmembrane region" description="Helical" evidence="2">
    <location>
        <begin position="43"/>
        <end position="64"/>
    </location>
</feature>
<gene>
    <name evidence="4" type="ORF">DW839_14495</name>
</gene>
<feature type="compositionally biased region" description="Polar residues" evidence="1">
    <location>
        <begin position="267"/>
        <end position="285"/>
    </location>
</feature>
<dbReference type="Pfam" id="PF23750">
    <property type="entry name" value="RsgI_M"/>
    <property type="match status" value="1"/>
</dbReference>
<dbReference type="InterPro" id="IPR055431">
    <property type="entry name" value="RsgI_M"/>
</dbReference>
<feature type="region of interest" description="Disordered" evidence="1">
    <location>
        <begin position="222"/>
        <end position="297"/>
    </location>
</feature>
<organism evidence="4 5">
    <name type="scientific">Enterocloster bolteae</name>
    <dbReference type="NCBI Taxonomy" id="208479"/>
    <lineage>
        <taxon>Bacteria</taxon>
        <taxon>Bacillati</taxon>
        <taxon>Bacillota</taxon>
        <taxon>Clostridia</taxon>
        <taxon>Lachnospirales</taxon>
        <taxon>Lachnospiraceae</taxon>
        <taxon>Enterocloster</taxon>
    </lineage>
</organism>
<name>A0A414AUW1_9FIRM</name>
<keyword evidence="2" id="KW-1133">Transmembrane helix</keyword>
<reference evidence="4 5" key="1">
    <citation type="submission" date="2018-08" db="EMBL/GenBank/DDBJ databases">
        <title>A genome reference for cultivated species of the human gut microbiota.</title>
        <authorList>
            <person name="Zou Y."/>
            <person name="Xue W."/>
            <person name="Luo G."/>
        </authorList>
    </citation>
    <scope>NUCLEOTIDE SEQUENCE [LARGE SCALE GENOMIC DNA]</scope>
    <source>
        <strain evidence="4 5">AM35-14</strain>
    </source>
</reference>
<feature type="compositionally biased region" description="Basic and acidic residues" evidence="1">
    <location>
        <begin position="222"/>
        <end position="234"/>
    </location>
</feature>
<feature type="compositionally biased region" description="Low complexity" evidence="1">
    <location>
        <begin position="239"/>
        <end position="251"/>
    </location>
</feature>
<keyword evidence="2" id="KW-0472">Membrane</keyword>
<protein>
    <recommendedName>
        <fullName evidence="3">Anti-sigma factor RsgI-like middle domain-containing protein</fullName>
    </recommendedName>
</protein>
<evidence type="ECO:0000259" key="3">
    <source>
        <dbReference type="Pfam" id="PF23750"/>
    </source>
</evidence>
<keyword evidence="2" id="KW-0812">Transmembrane</keyword>
<comment type="caution">
    <text evidence="4">The sequence shown here is derived from an EMBL/GenBank/DDBJ whole genome shotgun (WGS) entry which is preliminary data.</text>
</comment>
<proteinExistence type="predicted"/>
<feature type="domain" description="Anti-sigma factor RsgI-like middle" evidence="3">
    <location>
        <begin position="69"/>
        <end position="197"/>
    </location>
</feature>
<evidence type="ECO:0000256" key="1">
    <source>
        <dbReference type="SAM" id="MobiDB-lite"/>
    </source>
</evidence>
<accession>A0A414AUW1</accession>
<dbReference type="Proteomes" id="UP000283975">
    <property type="component" value="Unassembled WGS sequence"/>
</dbReference>
<evidence type="ECO:0000313" key="4">
    <source>
        <dbReference type="EMBL" id="RHC55432.1"/>
    </source>
</evidence>
<evidence type="ECO:0000313" key="5">
    <source>
        <dbReference type="Proteomes" id="UP000283975"/>
    </source>
</evidence>